<sequence>MKYLRESFLWDHGIIQQSQLFFNGTFFNAECFWHFSSINLWLCMKMALMYLFIVSEIKNRIKRTSALKIPFHQIN</sequence>
<comment type="caution">
    <text evidence="2">The sequence shown here is derived from an EMBL/GenBank/DDBJ whole genome shotgun (WGS) entry which is preliminary data.</text>
</comment>
<dbReference type="EMBL" id="ANKC01000145">
    <property type="protein sequence ID" value="EPC86664.1"/>
    <property type="molecule type" value="Genomic_DNA"/>
</dbReference>
<proteinExistence type="predicted"/>
<gene>
    <name evidence="2" type="ORF">Lpp126_02407</name>
</gene>
<dbReference type="AlphaFoldDB" id="S2SB91"/>
<dbReference type="PATRIC" id="fig|1256206.3.peg.383"/>
<evidence type="ECO:0000313" key="3">
    <source>
        <dbReference type="Proteomes" id="UP000014243"/>
    </source>
</evidence>
<keyword evidence="1" id="KW-0472">Membrane</keyword>
<name>S2SB91_LACPA</name>
<dbReference type="Proteomes" id="UP000014243">
    <property type="component" value="Unassembled WGS sequence"/>
</dbReference>
<feature type="transmembrane region" description="Helical" evidence="1">
    <location>
        <begin position="32"/>
        <end position="53"/>
    </location>
</feature>
<evidence type="ECO:0000313" key="2">
    <source>
        <dbReference type="EMBL" id="EPC86664.1"/>
    </source>
</evidence>
<keyword evidence="1" id="KW-1133">Transmembrane helix</keyword>
<protein>
    <submittedName>
        <fullName evidence="2">Uncharacterized protein</fullName>
    </submittedName>
</protein>
<reference evidence="2 3" key="1">
    <citation type="journal article" date="2013" name="PLoS ONE">
        <title>Lactobacillus paracasei comparative genomics: towards species pan-genome definition and exploitation of diversity.</title>
        <authorList>
            <person name="Smokvina T."/>
            <person name="Wels M."/>
            <person name="Polka J."/>
            <person name="Chervaux C."/>
            <person name="Brisse S."/>
            <person name="Boekhorst J."/>
            <person name="van Hylckama Vlieg J.E."/>
            <person name="Siezen R.J."/>
        </authorList>
    </citation>
    <scope>NUCLEOTIDE SEQUENCE [LARGE SCALE GENOMIC DNA]</scope>
    <source>
        <strain evidence="2 3">Lpp126</strain>
    </source>
</reference>
<evidence type="ECO:0000256" key="1">
    <source>
        <dbReference type="SAM" id="Phobius"/>
    </source>
</evidence>
<keyword evidence="1" id="KW-0812">Transmembrane</keyword>
<accession>S2SB91</accession>
<organism evidence="2 3">
    <name type="scientific">Lacticaseibacillus paracasei subsp. paracasei Lpp126</name>
    <dbReference type="NCBI Taxonomy" id="1256206"/>
    <lineage>
        <taxon>Bacteria</taxon>
        <taxon>Bacillati</taxon>
        <taxon>Bacillota</taxon>
        <taxon>Bacilli</taxon>
        <taxon>Lactobacillales</taxon>
        <taxon>Lactobacillaceae</taxon>
        <taxon>Lacticaseibacillus</taxon>
    </lineage>
</organism>